<accession>A0ABP9R237</accession>
<feature type="transmembrane region" description="Helical" evidence="5">
    <location>
        <begin position="148"/>
        <end position="170"/>
    </location>
</feature>
<evidence type="ECO:0000256" key="3">
    <source>
        <dbReference type="ARBA" id="ARBA00022989"/>
    </source>
</evidence>
<dbReference type="Proteomes" id="UP001500547">
    <property type="component" value="Unassembled WGS sequence"/>
</dbReference>
<dbReference type="PANTHER" id="PTHR30249">
    <property type="entry name" value="PUTATIVE SEROTONIN TRANSPORTER"/>
    <property type="match status" value="1"/>
</dbReference>
<comment type="caution">
    <text evidence="6">The sequence shown here is derived from an EMBL/GenBank/DDBJ whole genome shotgun (WGS) entry which is preliminary data.</text>
</comment>
<reference evidence="7" key="1">
    <citation type="journal article" date="2019" name="Int. J. Syst. Evol. Microbiol.">
        <title>The Global Catalogue of Microorganisms (GCM) 10K type strain sequencing project: providing services to taxonomists for standard genome sequencing and annotation.</title>
        <authorList>
            <consortium name="The Broad Institute Genomics Platform"/>
            <consortium name="The Broad Institute Genome Sequencing Center for Infectious Disease"/>
            <person name="Wu L."/>
            <person name="Ma J."/>
        </authorList>
    </citation>
    <scope>NUCLEOTIDE SEQUENCE [LARGE SCALE GENOMIC DNA]</scope>
    <source>
        <strain evidence="7">JCM 18715</strain>
    </source>
</reference>
<evidence type="ECO:0000256" key="5">
    <source>
        <dbReference type="SAM" id="Phobius"/>
    </source>
</evidence>
<feature type="transmembrane region" description="Helical" evidence="5">
    <location>
        <begin position="204"/>
        <end position="230"/>
    </location>
</feature>
<comment type="subcellular location">
    <subcellularLocation>
        <location evidence="1">Membrane</location>
        <topology evidence="1">Multi-pass membrane protein</topology>
    </subcellularLocation>
</comment>
<feature type="transmembrane region" description="Helical" evidence="5">
    <location>
        <begin position="65"/>
        <end position="83"/>
    </location>
</feature>
<keyword evidence="7" id="KW-1185">Reference proteome</keyword>
<organism evidence="6 7">
    <name type="scientific">Viridibacterium curvum</name>
    <dbReference type="NCBI Taxonomy" id="1101404"/>
    <lineage>
        <taxon>Bacteria</taxon>
        <taxon>Pseudomonadati</taxon>
        <taxon>Pseudomonadota</taxon>
        <taxon>Betaproteobacteria</taxon>
        <taxon>Rhodocyclales</taxon>
        <taxon>Rhodocyclaceae</taxon>
        <taxon>Viridibacterium</taxon>
    </lineage>
</organism>
<feature type="transmembrane region" description="Helical" evidence="5">
    <location>
        <begin position="38"/>
        <end position="59"/>
    </location>
</feature>
<dbReference type="RefSeq" id="WP_345534281.1">
    <property type="nucleotide sequence ID" value="NZ_BAABLD010000017.1"/>
</dbReference>
<name>A0ABP9R237_9RHOO</name>
<keyword evidence="4 5" id="KW-0472">Membrane</keyword>
<feature type="transmembrane region" description="Helical" evidence="5">
    <location>
        <begin position="95"/>
        <end position="117"/>
    </location>
</feature>
<dbReference type="InterPro" id="IPR007300">
    <property type="entry name" value="CidB/LrgB"/>
</dbReference>
<protein>
    <submittedName>
        <fullName evidence="6">LrgB family protein</fullName>
    </submittedName>
</protein>
<evidence type="ECO:0000256" key="4">
    <source>
        <dbReference type="ARBA" id="ARBA00023136"/>
    </source>
</evidence>
<evidence type="ECO:0000313" key="6">
    <source>
        <dbReference type="EMBL" id="GAA5170558.1"/>
    </source>
</evidence>
<dbReference type="PANTHER" id="PTHR30249:SF0">
    <property type="entry name" value="PLASTIDAL GLYCOLATE_GLYCERATE TRANSLOCATOR 1, CHLOROPLASTIC"/>
    <property type="match status" value="1"/>
</dbReference>
<keyword evidence="2 5" id="KW-0812">Transmembrane</keyword>
<gene>
    <name evidence="6" type="ORF">GCM10025770_33710</name>
</gene>
<sequence length="232" mass="24447">MHALLTHPACWLTLTLLAYLVGLSMHKRCQRSAWSHPLIIAVALLLPLLWLSGISYPQYFDSARPIHLLLAPATVALAVPLYANLAHARSMLKPLLIALVVGGLCGITSALLIGQLFGLPREALLSLAPKSVTTPIAMALSGQLGGNVSLSAAVVIVTGVIGALSASPLMRWLGIRDEAMQGFAIGLSSHGIGMTRAFQISTRVGAFSGLGMSLNGIFTSLVLPLLMMVWPL</sequence>
<dbReference type="Pfam" id="PF04172">
    <property type="entry name" value="LrgB"/>
    <property type="match status" value="1"/>
</dbReference>
<evidence type="ECO:0000313" key="7">
    <source>
        <dbReference type="Proteomes" id="UP001500547"/>
    </source>
</evidence>
<proteinExistence type="predicted"/>
<feature type="transmembrane region" description="Helical" evidence="5">
    <location>
        <begin position="6"/>
        <end position="26"/>
    </location>
</feature>
<keyword evidence="3 5" id="KW-1133">Transmembrane helix</keyword>
<evidence type="ECO:0000256" key="2">
    <source>
        <dbReference type="ARBA" id="ARBA00022692"/>
    </source>
</evidence>
<evidence type="ECO:0000256" key="1">
    <source>
        <dbReference type="ARBA" id="ARBA00004141"/>
    </source>
</evidence>
<dbReference type="EMBL" id="BAABLD010000017">
    <property type="protein sequence ID" value="GAA5170558.1"/>
    <property type="molecule type" value="Genomic_DNA"/>
</dbReference>